<dbReference type="AlphaFoldDB" id="A0A364NU68"/>
<sequence>MVVIEDEAVVLAGYQMLFESWNYEVIAAQSVEEALESLEADAMSPGFIVADFRLGNGKTGVEAIERIRQTFGTKIPGVVVTGDATATVAGLRDAVESGMPVLHKPVHLPQLQDLLSKSLSRT</sequence>
<dbReference type="Proteomes" id="UP000251075">
    <property type="component" value="Unassembled WGS sequence"/>
</dbReference>
<evidence type="ECO:0000313" key="4">
    <source>
        <dbReference type="EMBL" id="RAU20455.1"/>
    </source>
</evidence>
<feature type="modified residue" description="4-aspartylphosphate" evidence="2">
    <location>
        <position position="51"/>
    </location>
</feature>
<dbReference type="PANTHER" id="PTHR44591">
    <property type="entry name" value="STRESS RESPONSE REGULATOR PROTEIN 1"/>
    <property type="match status" value="1"/>
</dbReference>
<accession>A0A364NU68</accession>
<keyword evidence="5" id="KW-1185">Reference proteome</keyword>
<dbReference type="Pfam" id="PF00072">
    <property type="entry name" value="Response_reg"/>
    <property type="match status" value="1"/>
</dbReference>
<dbReference type="PROSITE" id="PS50110">
    <property type="entry name" value="RESPONSE_REGULATORY"/>
    <property type="match status" value="1"/>
</dbReference>
<keyword evidence="1 2" id="KW-0597">Phosphoprotein</keyword>
<evidence type="ECO:0000259" key="3">
    <source>
        <dbReference type="PROSITE" id="PS50110"/>
    </source>
</evidence>
<dbReference type="InterPro" id="IPR050595">
    <property type="entry name" value="Bact_response_regulator"/>
</dbReference>
<dbReference type="OrthoDB" id="7932149at2"/>
<feature type="domain" description="Response regulatory" evidence="3">
    <location>
        <begin position="1"/>
        <end position="119"/>
    </location>
</feature>
<dbReference type="InterPro" id="IPR001789">
    <property type="entry name" value="Sig_transdc_resp-reg_receiver"/>
</dbReference>
<name>A0A364NU68_9PROT</name>
<dbReference type="CDD" id="cd00156">
    <property type="entry name" value="REC"/>
    <property type="match status" value="1"/>
</dbReference>
<dbReference type="SUPFAM" id="SSF52172">
    <property type="entry name" value="CheY-like"/>
    <property type="match status" value="1"/>
</dbReference>
<gene>
    <name evidence="4" type="ORF">CU669_18435</name>
</gene>
<protein>
    <submittedName>
        <fullName evidence="4">Response regulator</fullName>
    </submittedName>
</protein>
<dbReference type="SMART" id="SM00448">
    <property type="entry name" value="REC"/>
    <property type="match status" value="1"/>
</dbReference>
<proteinExistence type="predicted"/>
<comment type="caution">
    <text evidence="4">The sequence shown here is derived from an EMBL/GenBank/DDBJ whole genome shotgun (WGS) entry which is preliminary data.</text>
</comment>
<dbReference type="InterPro" id="IPR011006">
    <property type="entry name" value="CheY-like_superfamily"/>
</dbReference>
<evidence type="ECO:0000256" key="1">
    <source>
        <dbReference type="ARBA" id="ARBA00022553"/>
    </source>
</evidence>
<evidence type="ECO:0000256" key="2">
    <source>
        <dbReference type="PROSITE-ProRule" id="PRU00169"/>
    </source>
</evidence>
<dbReference type="GO" id="GO:0000160">
    <property type="term" value="P:phosphorelay signal transduction system"/>
    <property type="evidence" value="ECO:0007669"/>
    <property type="project" value="InterPro"/>
</dbReference>
<evidence type="ECO:0000313" key="5">
    <source>
        <dbReference type="Proteomes" id="UP000251075"/>
    </source>
</evidence>
<dbReference type="EMBL" id="PGTO01000023">
    <property type="protein sequence ID" value="RAU20455.1"/>
    <property type="molecule type" value="Genomic_DNA"/>
</dbReference>
<dbReference type="PANTHER" id="PTHR44591:SF3">
    <property type="entry name" value="RESPONSE REGULATORY DOMAIN-CONTAINING PROTEIN"/>
    <property type="match status" value="1"/>
</dbReference>
<dbReference type="Gene3D" id="3.40.50.2300">
    <property type="match status" value="1"/>
</dbReference>
<organism evidence="4 5">
    <name type="scientific">Paramagnetospirillum kuznetsovii</name>
    <dbReference type="NCBI Taxonomy" id="2053833"/>
    <lineage>
        <taxon>Bacteria</taxon>
        <taxon>Pseudomonadati</taxon>
        <taxon>Pseudomonadota</taxon>
        <taxon>Alphaproteobacteria</taxon>
        <taxon>Rhodospirillales</taxon>
        <taxon>Magnetospirillaceae</taxon>
        <taxon>Paramagnetospirillum</taxon>
    </lineage>
</organism>
<reference evidence="4 5" key="1">
    <citation type="submission" date="2017-11" db="EMBL/GenBank/DDBJ databases">
        <title>Draft genome sequence of magnetotactic bacterium Magnetospirillum kuznetsovii LBB-42.</title>
        <authorList>
            <person name="Grouzdev D.S."/>
            <person name="Rysina M.S."/>
            <person name="Baslerov R.V."/>
            <person name="Koziaeva V."/>
        </authorList>
    </citation>
    <scope>NUCLEOTIDE SEQUENCE [LARGE SCALE GENOMIC DNA]</scope>
    <source>
        <strain evidence="4 5">LBB-42</strain>
    </source>
</reference>